<reference evidence="3 4" key="1">
    <citation type="submission" date="2016-11" db="EMBL/GenBank/DDBJ databases">
        <authorList>
            <person name="Jaros S."/>
            <person name="Januszkiewicz K."/>
            <person name="Wedrychowicz H."/>
        </authorList>
    </citation>
    <scope>NUCLEOTIDE SEQUENCE [LARGE SCALE GENOMIC DNA]</scope>
    <source>
        <strain evidence="3 4">DSM 19557</strain>
    </source>
</reference>
<evidence type="ECO:0000313" key="4">
    <source>
        <dbReference type="Proteomes" id="UP000189810"/>
    </source>
</evidence>
<dbReference type="EMBL" id="LT670846">
    <property type="protein sequence ID" value="SHK44365.1"/>
    <property type="molecule type" value="Genomic_DNA"/>
</dbReference>
<feature type="coiled-coil region" evidence="1">
    <location>
        <begin position="109"/>
        <end position="288"/>
    </location>
</feature>
<evidence type="ECO:0000256" key="1">
    <source>
        <dbReference type="SAM" id="Coils"/>
    </source>
</evidence>
<dbReference type="OrthoDB" id="11917at2"/>
<accession>A0A1M6SI48</accession>
<sequence length="401" mass="48479">MRNILILLFLLTAYNFILYEVSKYSGLPLFPSELWKLVILFSLDSVLFLSWLFGYKERTLVWISYVSLVQILGLGIALWDYRIVPELTPSFLVTLGIIWLFESPTERSYKRLLEERRLLEEKLFENSRQRLELLEKLNVYQELIQRLSEEKERIEKEIAQLDPIREDYQKLLKEKERLTQKINEAEDRLKEYRERIERLTESNKRLFESLETLYLSQKSEDTHSELSKLRKERKKLIKEILELQKLLEDVYKEKELYQQEVAELKKERANLKEQIDLLRLQLEEYTAKAENKVDIYREILTSVLENIEFEREVIRDFARLPADKKREFFKELLLLNMKDTKEPLESMKGYRNVFKLKPAGGRIYFTFGETKRWRVIGILEGEDDKEKELYAETFLLKYRKR</sequence>
<keyword evidence="2" id="KW-0472">Membrane</keyword>
<dbReference type="AlphaFoldDB" id="A0A1M6SI48"/>
<dbReference type="Proteomes" id="UP000189810">
    <property type="component" value="Chromosome I"/>
</dbReference>
<evidence type="ECO:0000256" key="2">
    <source>
        <dbReference type="SAM" id="Phobius"/>
    </source>
</evidence>
<evidence type="ECO:0000313" key="3">
    <source>
        <dbReference type="EMBL" id="SHK44365.1"/>
    </source>
</evidence>
<feature type="transmembrane region" description="Helical" evidence="2">
    <location>
        <begin position="34"/>
        <end position="53"/>
    </location>
</feature>
<keyword evidence="2" id="KW-0812">Transmembrane</keyword>
<name>A0A1M6SI48_9AQUI</name>
<dbReference type="Gene3D" id="1.10.287.1490">
    <property type="match status" value="1"/>
</dbReference>
<dbReference type="STRING" id="381751.SAMN05444391_1036"/>
<feature type="transmembrane region" description="Helical" evidence="2">
    <location>
        <begin position="60"/>
        <end position="77"/>
    </location>
</feature>
<protein>
    <recommendedName>
        <fullName evidence="5">CARD domain-containing protein</fullName>
    </recommendedName>
</protein>
<dbReference type="RefSeq" id="WP_079654150.1">
    <property type="nucleotide sequence ID" value="NZ_LT670846.1"/>
</dbReference>
<evidence type="ECO:0008006" key="5">
    <source>
        <dbReference type="Google" id="ProtNLM"/>
    </source>
</evidence>
<keyword evidence="2" id="KW-1133">Transmembrane helix</keyword>
<proteinExistence type="predicted"/>
<gene>
    <name evidence="3" type="ORF">SAMN05444391_1036</name>
</gene>
<keyword evidence="1" id="KW-0175">Coiled coil</keyword>
<keyword evidence="4" id="KW-1185">Reference proteome</keyword>
<organism evidence="3 4">
    <name type="scientific">Thermocrinis minervae</name>
    <dbReference type="NCBI Taxonomy" id="381751"/>
    <lineage>
        <taxon>Bacteria</taxon>
        <taxon>Pseudomonadati</taxon>
        <taxon>Aquificota</taxon>
        <taxon>Aquificia</taxon>
        <taxon>Aquificales</taxon>
        <taxon>Aquificaceae</taxon>
        <taxon>Thermocrinis</taxon>
    </lineage>
</organism>